<reference evidence="1" key="1">
    <citation type="submission" date="2021-01" db="EMBL/GenBank/DDBJ databases">
        <authorList>
            <person name="Corre E."/>
            <person name="Pelletier E."/>
            <person name="Niang G."/>
            <person name="Scheremetjew M."/>
            <person name="Finn R."/>
            <person name="Kale V."/>
            <person name="Holt S."/>
            <person name="Cochrane G."/>
            <person name="Meng A."/>
            <person name="Brown T."/>
            <person name="Cohen L."/>
        </authorList>
    </citation>
    <scope>NUCLEOTIDE SEQUENCE</scope>
    <source>
        <strain evidence="1">CCMP1381</strain>
    </source>
</reference>
<gene>
    <name evidence="1" type="ORF">DSPE1174_LOCUS9440</name>
</gene>
<sequence>MEQTTRLQEGATAVNDTAAAVKETIGEAGEFVTCETGDKENHDGLITQPVSAGTQIMPGSEIQKHPTENAAAKDAAAEKGAAENATMEKAAAEKAAAEKAVAEKAAGVDDLSVIYGFDFPPLLDFVVFSGKLVNI</sequence>
<protein>
    <submittedName>
        <fullName evidence="1">Uncharacterized protein</fullName>
    </submittedName>
</protein>
<organism evidence="1">
    <name type="scientific">Octactis speculum</name>
    <dbReference type="NCBI Taxonomy" id="3111310"/>
    <lineage>
        <taxon>Eukaryota</taxon>
        <taxon>Sar</taxon>
        <taxon>Stramenopiles</taxon>
        <taxon>Ochrophyta</taxon>
        <taxon>Dictyochophyceae</taxon>
        <taxon>Dictyochales</taxon>
        <taxon>Dictyochaceae</taxon>
        <taxon>Octactis</taxon>
    </lineage>
</organism>
<dbReference type="AlphaFoldDB" id="A0A7S2BRF6"/>
<dbReference type="EMBL" id="HBGS01017925">
    <property type="protein sequence ID" value="CAD9404310.1"/>
    <property type="molecule type" value="Transcribed_RNA"/>
</dbReference>
<name>A0A7S2BRF6_9STRA</name>
<proteinExistence type="predicted"/>
<evidence type="ECO:0000313" key="1">
    <source>
        <dbReference type="EMBL" id="CAD9404310.1"/>
    </source>
</evidence>
<accession>A0A7S2BRF6</accession>